<dbReference type="InterPro" id="IPR006015">
    <property type="entry name" value="Universal_stress_UspA"/>
</dbReference>
<keyword evidence="4" id="KW-1185">Reference proteome</keyword>
<dbReference type="RefSeq" id="WP_169141858.1">
    <property type="nucleotide sequence ID" value="NZ_WTVS01000041.1"/>
</dbReference>
<sequence>MTHASTIHPPDRPPTRLLLATDLGARCDRALDRTRQLANEWQAEVIAVNVLDPSANADQTLAWISGATDEQLMNVAQRQLVRDLAGMRMPVHVRIVRGPEPETAIQDIVIATAVDLVVTAVARQETFGRALLGSTNERLARSLGQPLLVVHGRAHGPYRRIVVATDFSAASRHALLTAVAFFPGRDLTLYHAYSPPMAGLSMTPPNAGAAPQIAHAECGAFIQGTRLPEGTLMHPVVECGTIATTLARYVRENDVDLVVLGGHGHTGFISLLLGSTAERLLASLPCDTLLVPSHRSTVQIEPVLHTMRMEDR</sequence>
<dbReference type="PANTHER" id="PTHR46268">
    <property type="entry name" value="STRESS RESPONSE PROTEIN NHAX"/>
    <property type="match status" value="1"/>
</dbReference>
<proteinExistence type="inferred from homology"/>
<evidence type="ECO:0000256" key="1">
    <source>
        <dbReference type="ARBA" id="ARBA00008791"/>
    </source>
</evidence>
<dbReference type="SUPFAM" id="SSF52402">
    <property type="entry name" value="Adenine nucleotide alpha hydrolases-like"/>
    <property type="match status" value="2"/>
</dbReference>
<dbReference type="InterPro" id="IPR006016">
    <property type="entry name" value="UspA"/>
</dbReference>
<protein>
    <submittedName>
        <fullName evidence="3">Universal stress protein</fullName>
    </submittedName>
</protein>
<dbReference type="CDD" id="cd00293">
    <property type="entry name" value="USP-like"/>
    <property type="match status" value="2"/>
</dbReference>
<feature type="domain" description="UspA" evidence="2">
    <location>
        <begin position="16"/>
        <end position="151"/>
    </location>
</feature>
<dbReference type="EMBL" id="WTVS01000041">
    <property type="protein sequence ID" value="NMF99251.1"/>
    <property type="molecule type" value="Genomic_DNA"/>
</dbReference>
<accession>A0ABX1NIW5</accession>
<evidence type="ECO:0000259" key="2">
    <source>
        <dbReference type="Pfam" id="PF00582"/>
    </source>
</evidence>
<gene>
    <name evidence="3" type="ORF">GPA27_17875</name>
</gene>
<reference evidence="3 4" key="1">
    <citation type="submission" date="2019-12" db="EMBL/GenBank/DDBJ databases">
        <title>Comparative genomics gives insights into the taxonomy of the Azoarcus-Aromatoleum group and reveals separate origins of nif in the plant-associated Azoarcus and non-plant-associated Aromatoleum sub-groups.</title>
        <authorList>
            <person name="Lafos M."/>
            <person name="Maluk M."/>
            <person name="Batista M."/>
            <person name="Junghare M."/>
            <person name="Carmona M."/>
            <person name="Faoro H."/>
            <person name="Cruz L.M."/>
            <person name="Battistoni F."/>
            <person name="De Souza E."/>
            <person name="Pedrosa F."/>
            <person name="Chen W.-M."/>
            <person name="Poole P.S."/>
            <person name="Dixon R.A."/>
            <person name="James E.K."/>
        </authorList>
    </citation>
    <scope>NUCLEOTIDE SEQUENCE [LARGE SCALE GENOMIC DNA]</scope>
    <source>
        <strain evidence="3 4">T</strain>
    </source>
</reference>
<organism evidence="3 4">
    <name type="scientific">Aromatoleum toluolicum</name>
    <dbReference type="NCBI Taxonomy" id="90060"/>
    <lineage>
        <taxon>Bacteria</taxon>
        <taxon>Pseudomonadati</taxon>
        <taxon>Pseudomonadota</taxon>
        <taxon>Betaproteobacteria</taxon>
        <taxon>Rhodocyclales</taxon>
        <taxon>Rhodocyclaceae</taxon>
        <taxon>Aromatoleum</taxon>
    </lineage>
</organism>
<dbReference type="PRINTS" id="PR01438">
    <property type="entry name" value="UNVRSLSTRESS"/>
</dbReference>
<comment type="similarity">
    <text evidence="1">Belongs to the universal stress protein A family.</text>
</comment>
<evidence type="ECO:0000313" key="3">
    <source>
        <dbReference type="EMBL" id="NMF99251.1"/>
    </source>
</evidence>
<evidence type="ECO:0000313" key="4">
    <source>
        <dbReference type="Proteomes" id="UP000634522"/>
    </source>
</evidence>
<dbReference type="Gene3D" id="3.40.50.620">
    <property type="entry name" value="HUPs"/>
    <property type="match status" value="2"/>
</dbReference>
<dbReference type="Proteomes" id="UP000634522">
    <property type="component" value="Unassembled WGS sequence"/>
</dbReference>
<comment type="caution">
    <text evidence="3">The sequence shown here is derived from an EMBL/GenBank/DDBJ whole genome shotgun (WGS) entry which is preliminary data.</text>
</comment>
<dbReference type="Pfam" id="PF00582">
    <property type="entry name" value="Usp"/>
    <property type="match status" value="2"/>
</dbReference>
<name>A0ABX1NIW5_9RHOO</name>
<dbReference type="InterPro" id="IPR014729">
    <property type="entry name" value="Rossmann-like_a/b/a_fold"/>
</dbReference>
<dbReference type="PANTHER" id="PTHR46268:SF6">
    <property type="entry name" value="UNIVERSAL STRESS PROTEIN UP12"/>
    <property type="match status" value="1"/>
</dbReference>
<feature type="domain" description="UspA" evidence="2">
    <location>
        <begin position="158"/>
        <end position="292"/>
    </location>
</feature>